<dbReference type="SMART" id="SM00116">
    <property type="entry name" value="CBS"/>
    <property type="match status" value="2"/>
</dbReference>
<dbReference type="InterPro" id="IPR000644">
    <property type="entry name" value="CBS_dom"/>
</dbReference>
<evidence type="ECO:0000313" key="6">
    <source>
        <dbReference type="EMBL" id="TVU36963.1"/>
    </source>
</evidence>
<dbReference type="Gene3D" id="3.10.20.90">
    <property type="entry name" value="Phosphatidylinositol 3-kinase Catalytic Subunit, Chain A, domain 1"/>
    <property type="match status" value="1"/>
</dbReference>
<reference evidence="6 7" key="1">
    <citation type="journal article" date="2019" name="Sci. Rep.">
        <title>A high-quality genome of Eragrostis curvula grass provides insights into Poaceae evolution and supports new strategies to enhance forage quality.</title>
        <authorList>
            <person name="Carballo J."/>
            <person name="Santos B.A.C.M."/>
            <person name="Zappacosta D."/>
            <person name="Garbus I."/>
            <person name="Selva J.P."/>
            <person name="Gallo C.A."/>
            <person name="Diaz A."/>
            <person name="Albertini E."/>
            <person name="Caccamo M."/>
            <person name="Echenique V."/>
        </authorList>
    </citation>
    <scope>NUCLEOTIDE SEQUENCE [LARGE SCALE GENOMIC DNA]</scope>
    <source>
        <strain evidence="7">cv. Victoria</strain>
        <tissue evidence="6">Leaf</tissue>
    </source>
</reference>
<dbReference type="Pfam" id="PF00564">
    <property type="entry name" value="PB1"/>
    <property type="match status" value="1"/>
</dbReference>
<feature type="domain" description="CBS" evidence="4">
    <location>
        <begin position="111"/>
        <end position="166"/>
    </location>
</feature>
<dbReference type="PANTHER" id="PTHR48108">
    <property type="entry name" value="CBS DOMAIN-CONTAINING PROTEIN CBSX2, CHLOROPLASTIC"/>
    <property type="match status" value="1"/>
</dbReference>
<dbReference type="Pfam" id="PF00571">
    <property type="entry name" value="CBS"/>
    <property type="match status" value="2"/>
</dbReference>
<feature type="domain" description="PB1" evidence="5">
    <location>
        <begin position="374"/>
        <end position="460"/>
    </location>
</feature>
<dbReference type="EMBL" id="RWGY01000009">
    <property type="protein sequence ID" value="TVU36963.1"/>
    <property type="molecule type" value="Genomic_DNA"/>
</dbReference>
<feature type="region of interest" description="Disordered" evidence="3">
    <location>
        <begin position="1"/>
        <end position="33"/>
    </location>
</feature>
<feature type="region of interest" description="Disordered" evidence="3">
    <location>
        <begin position="459"/>
        <end position="480"/>
    </location>
</feature>
<dbReference type="PANTHER" id="PTHR48108:SF26">
    <property type="entry name" value="CBS DOMAIN-CONTAINING PROTEIN DDB_G0289609"/>
    <property type="match status" value="1"/>
</dbReference>
<keyword evidence="2" id="KW-0129">CBS domain</keyword>
<dbReference type="Proteomes" id="UP000324897">
    <property type="component" value="Unassembled WGS sequence"/>
</dbReference>
<dbReference type="AlphaFoldDB" id="A0A5J9VLF2"/>
<dbReference type="SMART" id="SM00666">
    <property type="entry name" value="PB1"/>
    <property type="match status" value="1"/>
</dbReference>
<evidence type="ECO:0000259" key="4">
    <source>
        <dbReference type="PROSITE" id="PS51371"/>
    </source>
</evidence>
<evidence type="ECO:0008006" key="8">
    <source>
        <dbReference type="Google" id="ProtNLM"/>
    </source>
</evidence>
<dbReference type="InterPro" id="IPR046342">
    <property type="entry name" value="CBS_dom_sf"/>
</dbReference>
<comment type="caution">
    <text evidence="6">The sequence shown here is derived from an EMBL/GenBank/DDBJ whole genome shotgun (WGS) entry which is preliminary data.</text>
</comment>
<proteinExistence type="predicted"/>
<dbReference type="SUPFAM" id="SSF54277">
    <property type="entry name" value="CAD &amp; PB1 domains"/>
    <property type="match status" value="1"/>
</dbReference>
<dbReference type="InterPro" id="IPR053793">
    <property type="entry name" value="PB1-like"/>
</dbReference>
<dbReference type="PROSITE" id="PS51371">
    <property type="entry name" value="CBS"/>
    <property type="match status" value="2"/>
</dbReference>
<dbReference type="Gramene" id="TVU36963">
    <property type="protein sequence ID" value="TVU36963"/>
    <property type="gene ID" value="EJB05_18922"/>
</dbReference>
<dbReference type="Gene3D" id="3.10.580.10">
    <property type="entry name" value="CBS-domain"/>
    <property type="match status" value="2"/>
</dbReference>
<evidence type="ECO:0000256" key="2">
    <source>
        <dbReference type="PROSITE-ProRule" id="PRU00703"/>
    </source>
</evidence>
<evidence type="ECO:0000256" key="3">
    <source>
        <dbReference type="SAM" id="MobiDB-lite"/>
    </source>
</evidence>
<sequence>MAASQQPRRPPRHPPPPPAANGTSSEPTSPVKDALVEERTVKKLRLTKPLRLSEATAVSEVCRMMADWRVDAALLTDTNGVLSGIVTTEDIAARVIAEGLKPEETGAVKVMTWNPVFVMSNTSATEALQKMVQGKFRHLPIVERGQVIAMLDIAKFLYDAISRMEKAAEEGSAIIAAAMEGVDRSEPHEFMEFLREHKFKPSLSTIITENSRPGNSSRHKDEGTPNSVVVMTGTMLQGIITSKDLVLRLLAQKLSPEITPVDKAMTVHPDCATLDTSILEALHSMQDGKFLHFPVIDKSKWTNCCLFGCSSIDPCSHFDGSRAIDEEDTMIQIFWNLALSMQHGDDIDARLFDESRMVAPNDPKGEHVKPPHINSSLCYKIEDKRGRVHRLSCVSESLDELVSAVAYRLRMENEKRNIELLYDDEEGDRVLLANDMDLMAAIEHAKSVGRKILRLLMDGSDTRRESTGSPVHSSPEQRSRPSLMFGIAAGAAALTGIG</sequence>
<name>A0A5J9VLF2_9POAL</name>
<gene>
    <name evidence="6" type="ORF">EJB05_18922</name>
</gene>
<organism evidence="6 7">
    <name type="scientific">Eragrostis curvula</name>
    <name type="common">weeping love grass</name>
    <dbReference type="NCBI Taxonomy" id="38414"/>
    <lineage>
        <taxon>Eukaryota</taxon>
        <taxon>Viridiplantae</taxon>
        <taxon>Streptophyta</taxon>
        <taxon>Embryophyta</taxon>
        <taxon>Tracheophyta</taxon>
        <taxon>Spermatophyta</taxon>
        <taxon>Magnoliopsida</taxon>
        <taxon>Liliopsida</taxon>
        <taxon>Poales</taxon>
        <taxon>Poaceae</taxon>
        <taxon>PACMAD clade</taxon>
        <taxon>Chloridoideae</taxon>
        <taxon>Eragrostideae</taxon>
        <taxon>Eragrostidinae</taxon>
        <taxon>Eragrostis</taxon>
    </lineage>
</organism>
<feature type="domain" description="CBS" evidence="4">
    <location>
        <begin position="45"/>
        <end position="103"/>
    </location>
</feature>
<dbReference type="InterPro" id="IPR000270">
    <property type="entry name" value="PB1_dom"/>
</dbReference>
<accession>A0A5J9VLF2</accession>
<dbReference type="OrthoDB" id="418595at2759"/>
<evidence type="ECO:0000313" key="7">
    <source>
        <dbReference type="Proteomes" id="UP000324897"/>
    </source>
</evidence>
<evidence type="ECO:0000256" key="1">
    <source>
        <dbReference type="ARBA" id="ARBA00022737"/>
    </source>
</evidence>
<dbReference type="InterPro" id="IPR051462">
    <property type="entry name" value="CBS_domain-containing"/>
</dbReference>
<dbReference type="PROSITE" id="PS51745">
    <property type="entry name" value="PB1"/>
    <property type="match status" value="1"/>
</dbReference>
<dbReference type="SUPFAM" id="SSF54631">
    <property type="entry name" value="CBS-domain pair"/>
    <property type="match status" value="2"/>
</dbReference>
<protein>
    <recommendedName>
        <fullName evidence="8">CBS domain-containing protein</fullName>
    </recommendedName>
</protein>
<feature type="non-terminal residue" evidence="6">
    <location>
        <position position="1"/>
    </location>
</feature>
<evidence type="ECO:0000259" key="5">
    <source>
        <dbReference type="PROSITE" id="PS51745"/>
    </source>
</evidence>
<feature type="compositionally biased region" description="Polar residues" evidence="3">
    <location>
        <begin position="467"/>
        <end position="476"/>
    </location>
</feature>
<keyword evidence="7" id="KW-1185">Reference proteome</keyword>
<keyword evidence="1" id="KW-0677">Repeat</keyword>